<protein>
    <submittedName>
        <fullName evidence="1">Uncharacterized protein</fullName>
    </submittedName>
</protein>
<dbReference type="AlphaFoldDB" id="A0AAV2EC56"/>
<accession>A0AAV2EC56</accession>
<reference evidence="1 2" key="1">
    <citation type="submission" date="2024-04" db="EMBL/GenBank/DDBJ databases">
        <authorList>
            <person name="Fracassetti M."/>
        </authorList>
    </citation>
    <scope>NUCLEOTIDE SEQUENCE [LARGE SCALE GENOMIC DNA]</scope>
</reference>
<evidence type="ECO:0000313" key="2">
    <source>
        <dbReference type="Proteomes" id="UP001497516"/>
    </source>
</evidence>
<name>A0AAV2EC56_9ROSI</name>
<evidence type="ECO:0000313" key="1">
    <source>
        <dbReference type="EMBL" id="CAL1383317.1"/>
    </source>
</evidence>
<dbReference type="Proteomes" id="UP001497516">
    <property type="component" value="Chromosome 4"/>
</dbReference>
<organism evidence="1 2">
    <name type="scientific">Linum trigynum</name>
    <dbReference type="NCBI Taxonomy" id="586398"/>
    <lineage>
        <taxon>Eukaryota</taxon>
        <taxon>Viridiplantae</taxon>
        <taxon>Streptophyta</taxon>
        <taxon>Embryophyta</taxon>
        <taxon>Tracheophyta</taxon>
        <taxon>Spermatophyta</taxon>
        <taxon>Magnoliopsida</taxon>
        <taxon>eudicotyledons</taxon>
        <taxon>Gunneridae</taxon>
        <taxon>Pentapetalae</taxon>
        <taxon>rosids</taxon>
        <taxon>fabids</taxon>
        <taxon>Malpighiales</taxon>
        <taxon>Linaceae</taxon>
        <taxon>Linum</taxon>
    </lineage>
</organism>
<proteinExistence type="predicted"/>
<sequence length="88" mass="10770">MMVCRSDSVRRRDGRASRRERAAGADLLLFSGLEFRIRYFPLLAELRQRLQRLISFVPIRRRERRDCAREREEETPKERCVVDREEWF</sequence>
<dbReference type="EMBL" id="OZ034817">
    <property type="protein sequence ID" value="CAL1383317.1"/>
    <property type="molecule type" value="Genomic_DNA"/>
</dbReference>
<gene>
    <name evidence="1" type="ORF">LTRI10_LOCUS24600</name>
</gene>
<keyword evidence="2" id="KW-1185">Reference proteome</keyword>